<dbReference type="EMBL" id="LT629734">
    <property type="protein sequence ID" value="SDR95459.1"/>
    <property type="molecule type" value="Genomic_DNA"/>
</dbReference>
<dbReference type="InterPro" id="IPR034660">
    <property type="entry name" value="DinB/YfiT-like"/>
</dbReference>
<gene>
    <name evidence="1" type="ORF">SAMN04489719_1206</name>
</gene>
<dbReference type="OrthoDB" id="5185819at2"/>
<dbReference type="AlphaFoldDB" id="A0A1H1NAU3"/>
<reference evidence="2" key="1">
    <citation type="submission" date="2016-10" db="EMBL/GenBank/DDBJ databases">
        <authorList>
            <person name="Varghese N."/>
            <person name="Submissions S."/>
        </authorList>
    </citation>
    <scope>NUCLEOTIDE SEQUENCE [LARGE SCALE GENOMIC DNA]</scope>
    <source>
        <strain evidence="2">DSM 22965</strain>
    </source>
</reference>
<dbReference type="Gene3D" id="1.20.120.450">
    <property type="entry name" value="dinb family like domain"/>
    <property type="match status" value="1"/>
</dbReference>
<dbReference type="Proteomes" id="UP000199649">
    <property type="component" value="Chromosome I"/>
</dbReference>
<sequence length="199" mass="21184">MGTARDRYLQALDLFSAEARAGADRLGLPTACSEWSIADVVRHVTAVQSAHAGAALLGRVPGEREESADHRAAMAAGGAFEVIDVWEALAAQLRHAAHEADEDAFSSLALATFDMALHAWDVRWAGVRVGLGANLDFPDALLAWMDRYRERADDTVIRAPGVFGPALEPPADATPSERIAAWTGRQARIAYAPLTAVGA</sequence>
<evidence type="ECO:0000313" key="2">
    <source>
        <dbReference type="Proteomes" id="UP000199649"/>
    </source>
</evidence>
<dbReference type="SUPFAM" id="SSF109854">
    <property type="entry name" value="DinB/YfiT-like putative metalloenzymes"/>
    <property type="match status" value="1"/>
</dbReference>
<organism evidence="1 2">
    <name type="scientific">Agrococcus carbonis</name>
    <dbReference type="NCBI Taxonomy" id="684552"/>
    <lineage>
        <taxon>Bacteria</taxon>
        <taxon>Bacillati</taxon>
        <taxon>Actinomycetota</taxon>
        <taxon>Actinomycetes</taxon>
        <taxon>Micrococcales</taxon>
        <taxon>Microbacteriaceae</taxon>
        <taxon>Agrococcus</taxon>
    </lineage>
</organism>
<name>A0A1H1NAU3_9MICO</name>
<protein>
    <submittedName>
        <fullName evidence="1">TIGR03086 family protein</fullName>
    </submittedName>
</protein>
<evidence type="ECO:0000313" key="1">
    <source>
        <dbReference type="EMBL" id="SDR95459.1"/>
    </source>
</evidence>
<dbReference type="RefSeq" id="WP_092666169.1">
    <property type="nucleotide sequence ID" value="NZ_LT629734.1"/>
</dbReference>
<proteinExistence type="predicted"/>
<accession>A0A1H1NAU3</accession>
<dbReference type="STRING" id="684552.SAMN04489719_1206"/>
<keyword evidence="2" id="KW-1185">Reference proteome</keyword>